<dbReference type="Gene3D" id="2.60.40.790">
    <property type="match status" value="1"/>
</dbReference>
<keyword evidence="7" id="KW-1185">Reference proteome</keyword>
<feature type="region of interest" description="Disordered" evidence="4">
    <location>
        <begin position="1"/>
        <end position="48"/>
    </location>
</feature>
<feature type="compositionally biased region" description="Basic residues" evidence="4">
    <location>
        <begin position="215"/>
        <end position="226"/>
    </location>
</feature>
<protein>
    <submittedName>
        <fullName evidence="6">HSP20-like chaperone</fullName>
    </submittedName>
</protein>
<evidence type="ECO:0000259" key="5">
    <source>
        <dbReference type="PROSITE" id="PS01031"/>
    </source>
</evidence>
<feature type="domain" description="SHSP" evidence="5">
    <location>
        <begin position="276"/>
        <end position="397"/>
    </location>
</feature>
<feature type="non-terminal residue" evidence="6">
    <location>
        <position position="397"/>
    </location>
</feature>
<evidence type="ECO:0000313" key="7">
    <source>
        <dbReference type="Proteomes" id="UP000070501"/>
    </source>
</evidence>
<feature type="compositionally biased region" description="Low complexity" evidence="4">
    <location>
        <begin position="1"/>
        <end position="16"/>
    </location>
</feature>
<evidence type="ECO:0000256" key="2">
    <source>
        <dbReference type="PROSITE-ProRule" id="PRU00285"/>
    </source>
</evidence>
<dbReference type="InParanoid" id="A0A136JE57"/>
<dbReference type="InterPro" id="IPR031107">
    <property type="entry name" value="Small_HSP"/>
</dbReference>
<dbReference type="SUPFAM" id="SSF49764">
    <property type="entry name" value="HSP20-like chaperones"/>
    <property type="match status" value="1"/>
</dbReference>
<evidence type="ECO:0000256" key="1">
    <source>
        <dbReference type="ARBA" id="ARBA00023016"/>
    </source>
</evidence>
<feature type="compositionally biased region" description="Basic and acidic residues" evidence="4">
    <location>
        <begin position="104"/>
        <end position="146"/>
    </location>
</feature>
<proteinExistence type="inferred from homology"/>
<comment type="similarity">
    <text evidence="2 3">Belongs to the small heat shock protein (HSP20) family.</text>
</comment>
<organism evidence="6 7">
    <name type="scientific">Microdochium bolleyi</name>
    <dbReference type="NCBI Taxonomy" id="196109"/>
    <lineage>
        <taxon>Eukaryota</taxon>
        <taxon>Fungi</taxon>
        <taxon>Dikarya</taxon>
        <taxon>Ascomycota</taxon>
        <taxon>Pezizomycotina</taxon>
        <taxon>Sordariomycetes</taxon>
        <taxon>Xylariomycetidae</taxon>
        <taxon>Xylariales</taxon>
        <taxon>Microdochiaceae</taxon>
        <taxon>Microdochium</taxon>
    </lineage>
</organism>
<dbReference type="PANTHER" id="PTHR11527">
    <property type="entry name" value="HEAT-SHOCK PROTEIN 20 FAMILY MEMBER"/>
    <property type="match status" value="1"/>
</dbReference>
<dbReference type="EMBL" id="KQ964246">
    <property type="protein sequence ID" value="KXJ95430.1"/>
    <property type="molecule type" value="Genomic_DNA"/>
</dbReference>
<keyword evidence="1" id="KW-0346">Stress response</keyword>
<dbReference type="InterPro" id="IPR002068">
    <property type="entry name" value="A-crystallin/Hsp20_dom"/>
</dbReference>
<feature type="region of interest" description="Disordered" evidence="4">
    <location>
        <begin position="84"/>
        <end position="236"/>
    </location>
</feature>
<feature type="compositionally biased region" description="Pro residues" evidence="4">
    <location>
        <begin position="150"/>
        <end position="188"/>
    </location>
</feature>
<evidence type="ECO:0000256" key="4">
    <source>
        <dbReference type="SAM" id="MobiDB-lite"/>
    </source>
</evidence>
<feature type="compositionally biased region" description="Basic residues" evidence="4">
    <location>
        <begin position="93"/>
        <end position="103"/>
    </location>
</feature>
<dbReference type="Pfam" id="PF00011">
    <property type="entry name" value="HSP20"/>
    <property type="match status" value="1"/>
</dbReference>
<sequence>MANSNPNPNNNNNNNSQEPFWAFVNSYNPDHSNGARASANAGAGVDHAPSHGAEFPWASADGAAAFSAPWGPYAGWGPWGQAFGSGGPWARGGRGRHSHHRHERHEGRPTHESATEDERDDNHEAEKSPDAMRDAPDEDATHEYAHAHPSHPPHPPFPPGPLPHHPPPPPPPHHGPHHPPPPPPPPPHHGPHHHGPDFVHRGRGRGRGCAWAHAGRGHGRGGHRGRHETSPPPEYSGPFDFRPLMHTFARHPFAESIREYLDQMNARAVPADEGAGRSESFVPPVDTFNTETAYVLHVALPGCSKEDVGVHWDSEKSSVNVAGVMYRPGDETFVQGLVTGERKIGMFERSIKLPPPGATEKEEIDGLSITAKMENGLLVVTVPKVEKEWTEIRKVDI</sequence>
<reference evidence="7" key="1">
    <citation type="submission" date="2016-02" db="EMBL/GenBank/DDBJ databases">
        <title>Draft genome sequence of Microdochium bolleyi, a fungal endophyte of beachgrass.</title>
        <authorList>
            <consortium name="DOE Joint Genome Institute"/>
            <person name="David A.S."/>
            <person name="May G."/>
            <person name="Haridas S."/>
            <person name="Lim J."/>
            <person name="Wang M."/>
            <person name="Labutti K."/>
            <person name="Lipzen A."/>
            <person name="Barry K."/>
            <person name="Grigoriev I.V."/>
        </authorList>
    </citation>
    <scope>NUCLEOTIDE SEQUENCE [LARGE SCALE GENOMIC DNA]</scope>
    <source>
        <strain evidence="7">J235TASD1</strain>
    </source>
</reference>
<dbReference type="InterPro" id="IPR008978">
    <property type="entry name" value="HSP20-like_chaperone"/>
</dbReference>
<gene>
    <name evidence="6" type="ORF">Micbo1qcDRAFT_157360</name>
</gene>
<accession>A0A136JE57</accession>
<feature type="compositionally biased region" description="Low complexity" evidence="4">
    <location>
        <begin position="32"/>
        <end position="44"/>
    </location>
</feature>
<dbReference type="OrthoDB" id="5511210at2759"/>
<dbReference type="STRING" id="196109.A0A136JE57"/>
<dbReference type="Proteomes" id="UP000070501">
    <property type="component" value="Unassembled WGS sequence"/>
</dbReference>
<dbReference type="SUPFAM" id="SSF101447">
    <property type="entry name" value="Formin homology 2 domain (FH2 domain)"/>
    <property type="match status" value="1"/>
</dbReference>
<dbReference type="CDD" id="cd06464">
    <property type="entry name" value="ACD_sHsps-like"/>
    <property type="match status" value="1"/>
</dbReference>
<evidence type="ECO:0000313" key="6">
    <source>
        <dbReference type="EMBL" id="KXJ95430.1"/>
    </source>
</evidence>
<name>A0A136JE57_9PEZI</name>
<evidence type="ECO:0000256" key="3">
    <source>
        <dbReference type="RuleBase" id="RU003616"/>
    </source>
</evidence>
<dbReference type="PROSITE" id="PS01031">
    <property type="entry name" value="SHSP"/>
    <property type="match status" value="1"/>
</dbReference>
<dbReference type="AlphaFoldDB" id="A0A136JE57"/>